<evidence type="ECO:0000313" key="2">
    <source>
        <dbReference type="Proteomes" id="UP000178700"/>
    </source>
</evidence>
<name>A0A1F6V3W9_9BACT</name>
<dbReference type="InterPro" id="IPR021109">
    <property type="entry name" value="Peptidase_aspartic_dom_sf"/>
</dbReference>
<dbReference type="SUPFAM" id="SSF50630">
    <property type="entry name" value="Acid proteases"/>
    <property type="match status" value="1"/>
</dbReference>
<dbReference type="EMBL" id="MFTJ01000055">
    <property type="protein sequence ID" value="OGI64308.1"/>
    <property type="molecule type" value="Genomic_DNA"/>
</dbReference>
<sequence>MARIDFSSDAVVLIVDVFLEHKAVARKLRMAVDTGASCIMVPWDVALALGLAPELSSEKIEIVTASGTEVAPVVYIGLVRVGDKECFNVRAVVHDLPQKGYVDWLLGLSFLKNFNLNINFKEGVMILD</sequence>
<dbReference type="InterPro" id="IPR034122">
    <property type="entry name" value="Retropepsin-like_bacterial"/>
</dbReference>
<dbReference type="Proteomes" id="UP000178700">
    <property type="component" value="Unassembled WGS sequence"/>
</dbReference>
<dbReference type="Pfam" id="PF13975">
    <property type="entry name" value="gag-asp_proteas"/>
    <property type="match status" value="1"/>
</dbReference>
<proteinExistence type="predicted"/>
<protein>
    <recommendedName>
        <fullName evidence="3">Peptidase A2 domain-containing protein</fullName>
    </recommendedName>
</protein>
<reference evidence="1 2" key="1">
    <citation type="journal article" date="2016" name="Nat. Commun.">
        <title>Thousands of microbial genomes shed light on interconnected biogeochemical processes in an aquifer system.</title>
        <authorList>
            <person name="Anantharaman K."/>
            <person name="Brown C.T."/>
            <person name="Hug L.A."/>
            <person name="Sharon I."/>
            <person name="Castelle C.J."/>
            <person name="Probst A.J."/>
            <person name="Thomas B.C."/>
            <person name="Singh A."/>
            <person name="Wilkins M.J."/>
            <person name="Karaoz U."/>
            <person name="Brodie E.L."/>
            <person name="Williams K.H."/>
            <person name="Hubbard S.S."/>
            <person name="Banfield J.F."/>
        </authorList>
    </citation>
    <scope>NUCLEOTIDE SEQUENCE [LARGE SCALE GENOMIC DNA]</scope>
</reference>
<organism evidence="1 2">
    <name type="scientific">Candidatus Nomurabacteria bacterium RIFCSPHIGHO2_01_FULL_39_10</name>
    <dbReference type="NCBI Taxonomy" id="1801733"/>
    <lineage>
        <taxon>Bacteria</taxon>
        <taxon>Candidatus Nomuraibacteriota</taxon>
    </lineage>
</organism>
<dbReference type="Gene3D" id="2.40.70.10">
    <property type="entry name" value="Acid Proteases"/>
    <property type="match status" value="1"/>
</dbReference>
<gene>
    <name evidence="1" type="ORF">A2642_02100</name>
</gene>
<evidence type="ECO:0008006" key="3">
    <source>
        <dbReference type="Google" id="ProtNLM"/>
    </source>
</evidence>
<dbReference type="CDD" id="cd05483">
    <property type="entry name" value="retropepsin_like_bacteria"/>
    <property type="match status" value="1"/>
</dbReference>
<evidence type="ECO:0000313" key="1">
    <source>
        <dbReference type="EMBL" id="OGI64308.1"/>
    </source>
</evidence>
<accession>A0A1F6V3W9</accession>
<comment type="caution">
    <text evidence="1">The sequence shown here is derived from an EMBL/GenBank/DDBJ whole genome shotgun (WGS) entry which is preliminary data.</text>
</comment>
<dbReference type="AlphaFoldDB" id="A0A1F6V3W9"/>